<dbReference type="PANTHER" id="PTHR10039:SF15">
    <property type="entry name" value="NACHT DOMAIN-CONTAINING PROTEIN"/>
    <property type="match status" value="1"/>
</dbReference>
<dbReference type="InterPro" id="IPR054471">
    <property type="entry name" value="GPIID_WHD"/>
</dbReference>
<gene>
    <name evidence="3" type="ORF">P167DRAFT_535690</name>
</gene>
<dbReference type="InParanoid" id="A0A3N4L3S9"/>
<dbReference type="EMBL" id="ML119127">
    <property type="protein sequence ID" value="RPB12685.1"/>
    <property type="molecule type" value="Genomic_DNA"/>
</dbReference>
<dbReference type="STRING" id="1392247.A0A3N4L3S9"/>
<feature type="compositionally biased region" description="Basic and acidic residues" evidence="1">
    <location>
        <begin position="13"/>
        <end position="26"/>
    </location>
</feature>
<name>A0A3N4L3S9_9PEZI</name>
<proteinExistence type="predicted"/>
<protein>
    <recommendedName>
        <fullName evidence="2">GPI inositol-deacylase winged helix domain-containing protein</fullName>
    </recommendedName>
</protein>
<feature type="compositionally biased region" description="Polar residues" evidence="1">
    <location>
        <begin position="1"/>
        <end position="10"/>
    </location>
</feature>
<evidence type="ECO:0000256" key="1">
    <source>
        <dbReference type="SAM" id="MobiDB-lite"/>
    </source>
</evidence>
<sequence>MSTDFSQSNHRSNRQDRNLYHRHEASKPEINRQNKDVIDLALRVFSWLLEAIRVLTVKEIKIAVSVQPSRYELDELDLPNRPTLLEVCSGLVTIDEETDTVRFAHYTVQEYLVEKPTAINTGSKIGIICGTYLCFDKLAKGCPPPTDYTPALFRRRVRR</sequence>
<keyword evidence="4" id="KW-1185">Reference proteome</keyword>
<feature type="domain" description="GPI inositol-deacylase winged helix" evidence="2">
    <location>
        <begin position="40"/>
        <end position="115"/>
    </location>
</feature>
<dbReference type="AlphaFoldDB" id="A0A3N4L3S9"/>
<accession>A0A3N4L3S9</accession>
<dbReference type="PANTHER" id="PTHR10039">
    <property type="entry name" value="AMELOGENIN"/>
    <property type="match status" value="1"/>
</dbReference>
<organism evidence="3 4">
    <name type="scientific">Morchella conica CCBAS932</name>
    <dbReference type="NCBI Taxonomy" id="1392247"/>
    <lineage>
        <taxon>Eukaryota</taxon>
        <taxon>Fungi</taxon>
        <taxon>Dikarya</taxon>
        <taxon>Ascomycota</taxon>
        <taxon>Pezizomycotina</taxon>
        <taxon>Pezizomycetes</taxon>
        <taxon>Pezizales</taxon>
        <taxon>Morchellaceae</taxon>
        <taxon>Morchella</taxon>
    </lineage>
</organism>
<dbReference type="OrthoDB" id="195446at2759"/>
<feature type="region of interest" description="Disordered" evidence="1">
    <location>
        <begin position="1"/>
        <end position="26"/>
    </location>
</feature>
<evidence type="ECO:0000313" key="3">
    <source>
        <dbReference type="EMBL" id="RPB12685.1"/>
    </source>
</evidence>
<dbReference type="Proteomes" id="UP000277580">
    <property type="component" value="Unassembled WGS sequence"/>
</dbReference>
<reference evidence="3 4" key="1">
    <citation type="journal article" date="2018" name="Nat. Ecol. Evol.">
        <title>Pezizomycetes genomes reveal the molecular basis of ectomycorrhizal truffle lifestyle.</title>
        <authorList>
            <person name="Murat C."/>
            <person name="Payen T."/>
            <person name="Noel B."/>
            <person name="Kuo A."/>
            <person name="Morin E."/>
            <person name="Chen J."/>
            <person name="Kohler A."/>
            <person name="Krizsan K."/>
            <person name="Balestrini R."/>
            <person name="Da Silva C."/>
            <person name="Montanini B."/>
            <person name="Hainaut M."/>
            <person name="Levati E."/>
            <person name="Barry K.W."/>
            <person name="Belfiori B."/>
            <person name="Cichocki N."/>
            <person name="Clum A."/>
            <person name="Dockter R.B."/>
            <person name="Fauchery L."/>
            <person name="Guy J."/>
            <person name="Iotti M."/>
            <person name="Le Tacon F."/>
            <person name="Lindquist E.A."/>
            <person name="Lipzen A."/>
            <person name="Malagnac F."/>
            <person name="Mello A."/>
            <person name="Molinier V."/>
            <person name="Miyauchi S."/>
            <person name="Poulain J."/>
            <person name="Riccioni C."/>
            <person name="Rubini A."/>
            <person name="Sitrit Y."/>
            <person name="Splivallo R."/>
            <person name="Traeger S."/>
            <person name="Wang M."/>
            <person name="Zifcakova L."/>
            <person name="Wipf D."/>
            <person name="Zambonelli A."/>
            <person name="Paolocci F."/>
            <person name="Nowrousian M."/>
            <person name="Ottonello S."/>
            <person name="Baldrian P."/>
            <person name="Spatafora J.W."/>
            <person name="Henrissat B."/>
            <person name="Nagy L.G."/>
            <person name="Aury J.M."/>
            <person name="Wincker P."/>
            <person name="Grigoriev I.V."/>
            <person name="Bonfante P."/>
            <person name="Martin F.M."/>
        </authorList>
    </citation>
    <scope>NUCLEOTIDE SEQUENCE [LARGE SCALE GENOMIC DNA]</scope>
    <source>
        <strain evidence="3 4">CCBAS932</strain>
    </source>
</reference>
<evidence type="ECO:0000313" key="4">
    <source>
        <dbReference type="Proteomes" id="UP000277580"/>
    </source>
</evidence>
<dbReference type="Pfam" id="PF22939">
    <property type="entry name" value="WHD_GPIID"/>
    <property type="match status" value="1"/>
</dbReference>
<evidence type="ECO:0000259" key="2">
    <source>
        <dbReference type="Pfam" id="PF22939"/>
    </source>
</evidence>